<evidence type="ECO:0000313" key="2">
    <source>
        <dbReference type="Proteomes" id="UP000628442"/>
    </source>
</evidence>
<reference evidence="1" key="2">
    <citation type="submission" date="2022-12" db="EMBL/GenBank/DDBJ databases">
        <authorList>
            <person name="Sun Q."/>
            <person name="Kim S."/>
        </authorList>
    </citation>
    <scope>NUCLEOTIDE SEQUENCE</scope>
    <source>
        <strain evidence="1">KCTC 12343</strain>
    </source>
</reference>
<reference evidence="1" key="1">
    <citation type="journal article" date="2014" name="Int. J. Syst. Evol. Microbiol.">
        <title>Complete genome sequence of Corynebacterium casei LMG S-19264T (=DSM 44701T), isolated from a smear-ripened cheese.</title>
        <authorList>
            <consortium name="US DOE Joint Genome Institute (JGI-PGF)"/>
            <person name="Walter F."/>
            <person name="Albersmeier A."/>
            <person name="Kalinowski J."/>
            <person name="Ruckert C."/>
        </authorList>
    </citation>
    <scope>NUCLEOTIDE SEQUENCE</scope>
    <source>
        <strain evidence="1">KCTC 12343</strain>
    </source>
</reference>
<organism evidence="1 2">
    <name type="scientific">Pseudoduganella albidiflava</name>
    <dbReference type="NCBI Taxonomy" id="321983"/>
    <lineage>
        <taxon>Bacteria</taxon>
        <taxon>Pseudomonadati</taxon>
        <taxon>Pseudomonadota</taxon>
        <taxon>Betaproteobacteria</taxon>
        <taxon>Burkholderiales</taxon>
        <taxon>Oxalobacteraceae</taxon>
        <taxon>Telluria group</taxon>
        <taxon>Pseudoduganella</taxon>
    </lineage>
</organism>
<dbReference type="Proteomes" id="UP000628442">
    <property type="component" value="Unassembled WGS sequence"/>
</dbReference>
<sequence length="96" mass="10397">MSLSNPLKSAPSPQRAMDIQAFAHMGAPWDFVTCFTDISVNDTLLASRIPVAASATHPHSKRTRLTIAIPARTRNCPVSTPRWAVHAAITAQVPHD</sequence>
<dbReference type="AlphaFoldDB" id="A0AA87XXC7"/>
<accession>A0AA87XXC7</accession>
<comment type="caution">
    <text evidence="1">The sequence shown here is derived from an EMBL/GenBank/DDBJ whole genome shotgun (WGS) entry which is preliminary data.</text>
</comment>
<protein>
    <submittedName>
        <fullName evidence="1">Uncharacterized protein</fullName>
    </submittedName>
</protein>
<evidence type="ECO:0000313" key="1">
    <source>
        <dbReference type="EMBL" id="GGY45929.1"/>
    </source>
</evidence>
<gene>
    <name evidence="1" type="ORF">GCM10007387_30030</name>
</gene>
<name>A0AA87XXC7_9BURK</name>
<proteinExistence type="predicted"/>
<dbReference type="EMBL" id="BMWV01000006">
    <property type="protein sequence ID" value="GGY45929.1"/>
    <property type="molecule type" value="Genomic_DNA"/>
</dbReference>